<evidence type="ECO:0000256" key="7">
    <source>
        <dbReference type="SAM" id="Phobius"/>
    </source>
</evidence>
<proteinExistence type="inferred from homology"/>
<dbReference type="NCBIfam" id="TIGR01297">
    <property type="entry name" value="CDF"/>
    <property type="match status" value="1"/>
</dbReference>
<feature type="transmembrane region" description="Helical" evidence="7">
    <location>
        <begin position="24"/>
        <end position="45"/>
    </location>
</feature>
<dbReference type="Gene3D" id="1.20.1510.10">
    <property type="entry name" value="Cation efflux protein transmembrane domain"/>
    <property type="match status" value="1"/>
</dbReference>
<dbReference type="Pfam" id="PF01545">
    <property type="entry name" value="Cation_efflux"/>
    <property type="match status" value="1"/>
</dbReference>
<reference evidence="10" key="1">
    <citation type="submission" date="2016-04" db="EMBL/GenBank/DDBJ databases">
        <authorList>
            <person name="Evans L.H."/>
            <person name="Alamgir A."/>
            <person name="Owens N."/>
            <person name="Weber N.D."/>
            <person name="Virtaneva K."/>
            <person name="Barbian K."/>
            <person name="Babar A."/>
            <person name="Rosenke K."/>
        </authorList>
    </citation>
    <scope>NUCLEOTIDE SEQUENCE</scope>
    <source>
        <strain evidence="10">86</strain>
    </source>
</reference>
<evidence type="ECO:0000259" key="8">
    <source>
        <dbReference type="Pfam" id="PF01545"/>
    </source>
</evidence>
<dbReference type="AlphaFoldDB" id="A0A212JPA4"/>
<keyword evidence="3" id="KW-0813">Transport</keyword>
<dbReference type="Pfam" id="PF16916">
    <property type="entry name" value="ZT_dimer"/>
    <property type="match status" value="2"/>
</dbReference>
<evidence type="ECO:0000256" key="6">
    <source>
        <dbReference type="ARBA" id="ARBA00023136"/>
    </source>
</evidence>
<feature type="transmembrane region" description="Helical" evidence="7">
    <location>
        <begin position="123"/>
        <end position="143"/>
    </location>
</feature>
<dbReference type="SUPFAM" id="SSF160240">
    <property type="entry name" value="Cation efflux protein cytoplasmic domain-like"/>
    <property type="match status" value="3"/>
</dbReference>
<comment type="subcellular location">
    <subcellularLocation>
        <location evidence="1">Membrane</location>
        <topology evidence="1">Multi-pass membrane protein</topology>
    </subcellularLocation>
</comment>
<evidence type="ECO:0000259" key="9">
    <source>
        <dbReference type="Pfam" id="PF16916"/>
    </source>
</evidence>
<dbReference type="InterPro" id="IPR036837">
    <property type="entry name" value="Cation_efflux_CTD_sf"/>
</dbReference>
<dbReference type="Gene3D" id="3.30.70.1350">
    <property type="entry name" value="Cation efflux protein, cytoplasmic domain"/>
    <property type="match status" value="3"/>
</dbReference>
<accession>A0A212JPA4</accession>
<protein>
    <submittedName>
        <fullName evidence="10">Cation diffusion facilitator transporter family protein</fullName>
    </submittedName>
</protein>
<evidence type="ECO:0000256" key="3">
    <source>
        <dbReference type="ARBA" id="ARBA00022448"/>
    </source>
</evidence>
<name>A0A212JPA4_9DELT</name>
<evidence type="ECO:0000256" key="2">
    <source>
        <dbReference type="ARBA" id="ARBA00008114"/>
    </source>
</evidence>
<keyword evidence="6 7" id="KW-0472">Membrane</keyword>
<feature type="domain" description="Cation efflux protein cytoplasmic" evidence="9">
    <location>
        <begin position="411"/>
        <end position="485"/>
    </location>
</feature>
<keyword evidence="4 7" id="KW-0812">Transmembrane</keyword>
<dbReference type="EMBL" id="FLUQ01000001">
    <property type="protein sequence ID" value="SBW01145.1"/>
    <property type="molecule type" value="Genomic_DNA"/>
</dbReference>
<dbReference type="InterPro" id="IPR050291">
    <property type="entry name" value="CDF_Transporter"/>
</dbReference>
<organism evidence="10">
    <name type="scientific">uncultured delta proteobacterium</name>
    <dbReference type="NCBI Taxonomy" id="34034"/>
    <lineage>
        <taxon>Bacteria</taxon>
        <taxon>Deltaproteobacteria</taxon>
        <taxon>environmental samples</taxon>
    </lineage>
</organism>
<feature type="domain" description="Cation efflux protein transmembrane" evidence="8">
    <location>
        <begin position="27"/>
        <end position="231"/>
    </location>
</feature>
<dbReference type="InterPro" id="IPR027470">
    <property type="entry name" value="Cation_efflux_CTD"/>
</dbReference>
<comment type="similarity">
    <text evidence="2">Belongs to the cation diffusion facilitator (CDF) transporter (TC 2.A.4) family.</text>
</comment>
<dbReference type="GO" id="GO:0016020">
    <property type="term" value="C:membrane"/>
    <property type="evidence" value="ECO:0007669"/>
    <property type="project" value="UniProtKB-SubCell"/>
</dbReference>
<feature type="transmembrane region" description="Helical" evidence="7">
    <location>
        <begin position="51"/>
        <end position="72"/>
    </location>
</feature>
<dbReference type="PANTHER" id="PTHR43840">
    <property type="entry name" value="MITOCHONDRIAL METAL TRANSPORTER 1-RELATED"/>
    <property type="match status" value="1"/>
</dbReference>
<dbReference type="InterPro" id="IPR002524">
    <property type="entry name" value="Cation_efflux"/>
</dbReference>
<sequence>MGKKSFDPAPERAPARADAEKRSAAAASVAAAVLLTVLKLFVGLATNSLGVLSEAAHSALDLLAAGMTYAAVRIAAFPPDPGHPYGHGKIENLSALVETVLLMATCVWITWEAVDRLFFNPAVVKASFWAVLVMAISIVVDFSRSRMLMRVAKEHRSQALEADALHFSTDMLSSAVVLVGLCGLFLAEALPETSAARPWLERADALAALGVAVIVLRVSWSLGKRAVNVLLDAGDAALAGEIRAALHGLAGIRAIKNVRLRHSGPDLFVDLELSLDNAIVLEETGHIRDVVEKAVRGVRKHALVNVAFLPFEPEEGDRIARLRGLAAAHGLTIHAVDVLELEGPDRDGGRVLVELHVEFPPETPLKEAFCRVSAFEAEFRKYRPKVSMVTHIEPAGGEGRETLLPLMESREIQKTVSRIVAAEPGIRDAHNVLVRSLGDGRCASFHCRMAPDATVEAAHAAATKLQLALRREFPELGRVTVQMEPFTPEEGGAVTGRAGQPC</sequence>
<dbReference type="InterPro" id="IPR058533">
    <property type="entry name" value="Cation_efflux_TM"/>
</dbReference>
<evidence type="ECO:0000256" key="1">
    <source>
        <dbReference type="ARBA" id="ARBA00004141"/>
    </source>
</evidence>
<feature type="transmembrane region" description="Helical" evidence="7">
    <location>
        <begin position="93"/>
        <end position="111"/>
    </location>
</feature>
<evidence type="ECO:0000313" key="10">
    <source>
        <dbReference type="EMBL" id="SBW01145.1"/>
    </source>
</evidence>
<dbReference type="InterPro" id="IPR027469">
    <property type="entry name" value="Cation_efflux_TMD_sf"/>
</dbReference>
<dbReference type="PANTHER" id="PTHR43840:SF15">
    <property type="entry name" value="MITOCHONDRIAL METAL TRANSPORTER 1-RELATED"/>
    <property type="match status" value="1"/>
</dbReference>
<evidence type="ECO:0000256" key="4">
    <source>
        <dbReference type="ARBA" id="ARBA00022692"/>
    </source>
</evidence>
<evidence type="ECO:0000256" key="5">
    <source>
        <dbReference type="ARBA" id="ARBA00022989"/>
    </source>
</evidence>
<keyword evidence="5 7" id="KW-1133">Transmembrane helix</keyword>
<dbReference type="SUPFAM" id="SSF161111">
    <property type="entry name" value="Cation efflux protein transmembrane domain-like"/>
    <property type="match status" value="1"/>
</dbReference>
<gene>
    <name evidence="10" type="ORF">KL86DPRO_11906</name>
</gene>
<feature type="domain" description="Cation efflux protein cytoplasmic" evidence="9">
    <location>
        <begin position="240"/>
        <end position="297"/>
    </location>
</feature>
<dbReference type="GO" id="GO:0008324">
    <property type="term" value="F:monoatomic cation transmembrane transporter activity"/>
    <property type="evidence" value="ECO:0007669"/>
    <property type="project" value="InterPro"/>
</dbReference>